<feature type="repeat" description="TPR" evidence="9">
    <location>
        <begin position="368"/>
        <end position="401"/>
    </location>
</feature>
<dbReference type="Gene3D" id="1.25.40.10">
    <property type="entry name" value="Tetratricopeptide repeat domain"/>
    <property type="match status" value="2"/>
</dbReference>
<dbReference type="PANTHER" id="PTHR24421">
    <property type="entry name" value="NITRATE/NITRITE SENSOR PROTEIN NARX-RELATED"/>
    <property type="match status" value="1"/>
</dbReference>
<feature type="transmembrane region" description="Helical" evidence="11">
    <location>
        <begin position="446"/>
        <end position="465"/>
    </location>
</feature>
<dbReference type="InterPro" id="IPR050482">
    <property type="entry name" value="Sensor_HK_TwoCompSys"/>
</dbReference>
<evidence type="ECO:0000313" key="13">
    <source>
        <dbReference type="EMBL" id="MVO09304.1"/>
    </source>
</evidence>
<comment type="catalytic activity">
    <reaction evidence="1">
        <text>ATP + protein L-histidine = ADP + protein N-phospho-L-histidine.</text>
        <dbReference type="EC" id="2.7.13.3"/>
    </reaction>
</comment>
<keyword evidence="7" id="KW-0067">ATP-binding</keyword>
<evidence type="ECO:0000256" key="3">
    <source>
        <dbReference type="ARBA" id="ARBA00022553"/>
    </source>
</evidence>
<dbReference type="Gene3D" id="3.30.565.10">
    <property type="entry name" value="Histidine kinase-like ATPase, C-terminal domain"/>
    <property type="match status" value="1"/>
</dbReference>
<keyword evidence="14" id="KW-1185">Reference proteome</keyword>
<dbReference type="SUPFAM" id="SSF55874">
    <property type="entry name" value="ATPase domain of HSP90 chaperone/DNA topoisomerase II/histidine kinase"/>
    <property type="match status" value="1"/>
</dbReference>
<dbReference type="RefSeq" id="WP_140997679.1">
    <property type="nucleotide sequence ID" value="NZ_VDCZ01000005.1"/>
</dbReference>
<name>A0A6I4II81_9FLAO</name>
<protein>
    <recommendedName>
        <fullName evidence="2">histidine kinase</fullName>
        <ecNumber evidence="2">2.7.13.3</ecNumber>
    </recommendedName>
</protein>
<evidence type="ECO:0000256" key="2">
    <source>
        <dbReference type="ARBA" id="ARBA00012438"/>
    </source>
</evidence>
<dbReference type="EMBL" id="WQLW01000005">
    <property type="protein sequence ID" value="MVO09304.1"/>
    <property type="molecule type" value="Genomic_DNA"/>
</dbReference>
<dbReference type="Pfam" id="PF13424">
    <property type="entry name" value="TPR_12"/>
    <property type="match status" value="2"/>
</dbReference>
<evidence type="ECO:0000256" key="7">
    <source>
        <dbReference type="ARBA" id="ARBA00022840"/>
    </source>
</evidence>
<organism evidence="13 14">
    <name type="scientific">Flavobacterium profundi</name>
    <dbReference type="NCBI Taxonomy" id="1774945"/>
    <lineage>
        <taxon>Bacteria</taxon>
        <taxon>Pseudomonadati</taxon>
        <taxon>Bacteroidota</taxon>
        <taxon>Flavobacteriia</taxon>
        <taxon>Flavobacteriales</taxon>
        <taxon>Flavobacteriaceae</taxon>
        <taxon>Flavobacterium</taxon>
    </lineage>
</organism>
<dbReference type="Proteomes" id="UP000431264">
    <property type="component" value="Unassembled WGS sequence"/>
</dbReference>
<evidence type="ECO:0000256" key="5">
    <source>
        <dbReference type="ARBA" id="ARBA00022741"/>
    </source>
</evidence>
<dbReference type="SMART" id="SM00028">
    <property type="entry name" value="TPR"/>
    <property type="match status" value="5"/>
</dbReference>
<keyword evidence="3" id="KW-0597">Phosphoprotein</keyword>
<dbReference type="GO" id="GO:0000155">
    <property type="term" value="F:phosphorelay sensor kinase activity"/>
    <property type="evidence" value="ECO:0007669"/>
    <property type="project" value="InterPro"/>
</dbReference>
<comment type="caution">
    <text evidence="13">The sequence shown here is derived from an EMBL/GenBank/DDBJ whole genome shotgun (WGS) entry which is preliminary data.</text>
</comment>
<accession>A0A6I4II81</accession>
<keyword evidence="11" id="KW-0812">Transmembrane</keyword>
<reference evidence="14" key="1">
    <citation type="submission" date="2019-05" db="EMBL/GenBank/DDBJ databases">
        <title>Flavobacterium profundi sp. nov., isolated from a deep-sea seamount.</title>
        <authorList>
            <person name="Zhang D.-C."/>
        </authorList>
    </citation>
    <scope>NUCLEOTIDE SEQUENCE [LARGE SCALE GENOMIC DNA]</scope>
    <source>
        <strain evidence="14">TP390</strain>
    </source>
</reference>
<dbReference type="GO" id="GO:0005524">
    <property type="term" value="F:ATP binding"/>
    <property type="evidence" value="ECO:0007669"/>
    <property type="project" value="UniProtKB-KW"/>
</dbReference>
<dbReference type="GO" id="GO:0016020">
    <property type="term" value="C:membrane"/>
    <property type="evidence" value="ECO:0007669"/>
    <property type="project" value="InterPro"/>
</dbReference>
<sequence length="700" mass="81002">MKLLYSLLIFFSIYSFSQKEKYEIEDLKKAYSSAKNDEEKSKFLMQLIDGYFEKNKDSAEFYIKKNLKLTQNSKNLFVSYIHTKLKYAQFFLVKGDYVKSESLYNEIWKEIEPKYDYFLYNKYYGDFGVLNFQKGDFKNALLNFDKAYSLAVKEKNKVDELRFLNNKALAMSYLGDAEKAIDEHKKGIIIAESLNDSTALGRSFNNIGLIYEDMKEYKKALQYYLKSLKIKENGNSETDIANSLYNVAGMYKEIGEKEKDSSYFSKSEKYFELAIAKAKEVNYGKVILFSKTGMAQLATVRNKPLQAITIYKSVIEEAIATNDIQTLRITYLNLGTNYLTIKDLKESEYYFNKALPLIVEASNPSDIASLYKNLATLYFEKKEFKKAYEYKEQYYNIEKELKKNSLQEKISDFEVKYETEKKEKQLAEAKVDLLAKEAKIKKRTTFLYSALALAFLLGLIGFLVYKQQRLKNTQIIKENELKQALIKIENQNNLQEQRLTISKDLHDNIGSKLTFIISSLDNLKYFEFTKDKLYSKFDAIGTFTRSTITDLRDTIWAMNKEAITFEDLKIRTTNFIEAAKTSLLGITFEFNYPEKNDTILLNSLQGIDVYRIIQEAVNNAIKHAQATKIVVNFEVIKECIVISIVDNGIGFDKTTTEAGNGLNSMKKRAIEIDSELFIESLEHGTKIWFDLKINAINPAN</sequence>
<dbReference type="InterPro" id="IPR019734">
    <property type="entry name" value="TPR_rpt"/>
</dbReference>
<gene>
    <name evidence="13" type="ORF">GOQ30_09055</name>
</gene>
<feature type="domain" description="Histidine kinase/HSP90-like ATPase" evidence="12">
    <location>
        <begin position="604"/>
        <end position="695"/>
    </location>
</feature>
<evidence type="ECO:0000256" key="6">
    <source>
        <dbReference type="ARBA" id="ARBA00022777"/>
    </source>
</evidence>
<dbReference type="InterPro" id="IPR011712">
    <property type="entry name" value="Sig_transdc_His_kin_sub3_dim/P"/>
</dbReference>
<dbReference type="InterPro" id="IPR011990">
    <property type="entry name" value="TPR-like_helical_dom_sf"/>
</dbReference>
<dbReference type="SUPFAM" id="SSF48452">
    <property type="entry name" value="TPR-like"/>
    <property type="match status" value="2"/>
</dbReference>
<keyword evidence="11" id="KW-0472">Membrane</keyword>
<evidence type="ECO:0000256" key="4">
    <source>
        <dbReference type="ARBA" id="ARBA00022679"/>
    </source>
</evidence>
<evidence type="ECO:0000256" key="9">
    <source>
        <dbReference type="PROSITE-ProRule" id="PRU00339"/>
    </source>
</evidence>
<dbReference type="CDD" id="cd16917">
    <property type="entry name" value="HATPase_UhpB-NarQ-NarX-like"/>
    <property type="match status" value="1"/>
</dbReference>
<dbReference type="PROSITE" id="PS50005">
    <property type="entry name" value="TPR"/>
    <property type="match status" value="2"/>
</dbReference>
<evidence type="ECO:0000256" key="1">
    <source>
        <dbReference type="ARBA" id="ARBA00000085"/>
    </source>
</evidence>
<dbReference type="AlphaFoldDB" id="A0A6I4II81"/>
<keyword evidence="5" id="KW-0547">Nucleotide-binding</keyword>
<feature type="coiled-coil region" evidence="10">
    <location>
        <begin position="403"/>
        <end position="439"/>
    </location>
</feature>
<dbReference type="GO" id="GO:0046983">
    <property type="term" value="F:protein dimerization activity"/>
    <property type="evidence" value="ECO:0007669"/>
    <property type="project" value="InterPro"/>
</dbReference>
<keyword evidence="4" id="KW-0808">Transferase</keyword>
<dbReference type="Pfam" id="PF07730">
    <property type="entry name" value="HisKA_3"/>
    <property type="match status" value="1"/>
</dbReference>
<dbReference type="SMART" id="SM00387">
    <property type="entry name" value="HATPase_c"/>
    <property type="match status" value="1"/>
</dbReference>
<evidence type="ECO:0000256" key="8">
    <source>
        <dbReference type="ARBA" id="ARBA00023012"/>
    </source>
</evidence>
<keyword evidence="9" id="KW-0802">TPR repeat</keyword>
<proteinExistence type="predicted"/>
<dbReference type="Gene3D" id="1.20.5.1930">
    <property type="match status" value="1"/>
</dbReference>
<evidence type="ECO:0000313" key="14">
    <source>
        <dbReference type="Proteomes" id="UP000431264"/>
    </source>
</evidence>
<dbReference type="InterPro" id="IPR036890">
    <property type="entry name" value="HATPase_C_sf"/>
</dbReference>
<keyword evidence="11" id="KW-1133">Transmembrane helix</keyword>
<dbReference type="PANTHER" id="PTHR24421:SF10">
    <property type="entry name" value="NITRATE_NITRITE SENSOR PROTEIN NARQ"/>
    <property type="match status" value="1"/>
</dbReference>
<evidence type="ECO:0000259" key="12">
    <source>
        <dbReference type="SMART" id="SM00387"/>
    </source>
</evidence>
<keyword evidence="10" id="KW-0175">Coiled coil</keyword>
<feature type="repeat" description="TPR" evidence="9">
    <location>
        <begin position="201"/>
        <end position="234"/>
    </location>
</feature>
<keyword evidence="8" id="KW-0902">Two-component regulatory system</keyword>
<evidence type="ECO:0000256" key="11">
    <source>
        <dbReference type="SAM" id="Phobius"/>
    </source>
</evidence>
<dbReference type="InterPro" id="IPR003594">
    <property type="entry name" value="HATPase_dom"/>
</dbReference>
<dbReference type="Pfam" id="PF02518">
    <property type="entry name" value="HATPase_c"/>
    <property type="match status" value="1"/>
</dbReference>
<keyword evidence="6" id="KW-0418">Kinase</keyword>
<evidence type="ECO:0000256" key="10">
    <source>
        <dbReference type="SAM" id="Coils"/>
    </source>
</evidence>
<dbReference type="OrthoDB" id="9778366at2"/>
<dbReference type="EC" id="2.7.13.3" evidence="2"/>